<dbReference type="InterPro" id="IPR004088">
    <property type="entry name" value="KH_dom_type_1"/>
</dbReference>
<reference evidence="6" key="1">
    <citation type="submission" date="2018-07" db="EMBL/GenBank/DDBJ databases">
        <authorList>
            <person name="Quirk P.G."/>
            <person name="Krulwich T.A."/>
        </authorList>
    </citation>
    <scope>NUCLEOTIDE SEQUENCE</scope>
    <source>
        <strain evidence="6">Anand</strain>
    </source>
</reference>
<dbReference type="Pfam" id="PF00013">
    <property type="entry name" value="KH_1"/>
    <property type="match status" value="1"/>
</dbReference>
<dbReference type="GO" id="GO:0003723">
    <property type="term" value="F:RNA binding"/>
    <property type="evidence" value="ECO:0007669"/>
    <property type="project" value="UniProtKB-UniRule"/>
</dbReference>
<dbReference type="CDD" id="cd00105">
    <property type="entry name" value="KH-I"/>
    <property type="match status" value="1"/>
</dbReference>
<evidence type="ECO:0000256" key="2">
    <source>
        <dbReference type="SAM" id="Coils"/>
    </source>
</evidence>
<keyword evidence="2" id="KW-0175">Coiled coil</keyword>
<feature type="compositionally biased region" description="Basic and acidic residues" evidence="3">
    <location>
        <begin position="7"/>
        <end position="24"/>
    </location>
</feature>
<dbReference type="InterPro" id="IPR036612">
    <property type="entry name" value="KH_dom_type_1_sf"/>
</dbReference>
<protein>
    <submittedName>
        <fullName evidence="6">KH domain containing protein, putative</fullName>
    </submittedName>
</protein>
<evidence type="ECO:0000313" key="5">
    <source>
        <dbReference type="EMBL" id="SVP89015.1"/>
    </source>
</evidence>
<evidence type="ECO:0000259" key="4">
    <source>
        <dbReference type="Pfam" id="PF00013"/>
    </source>
</evidence>
<evidence type="ECO:0000256" key="3">
    <source>
        <dbReference type="SAM" id="MobiDB-lite"/>
    </source>
</evidence>
<gene>
    <name evidence="5" type="ORF">TAT_000086800</name>
    <name evidence="6" type="ORF">TAV_000086200</name>
</gene>
<feature type="region of interest" description="Disordered" evidence="3">
    <location>
        <begin position="1"/>
        <end position="25"/>
    </location>
</feature>
<dbReference type="EMBL" id="UIVS01000001">
    <property type="protein sequence ID" value="SVP90157.1"/>
    <property type="molecule type" value="Genomic_DNA"/>
</dbReference>
<keyword evidence="1" id="KW-0694">RNA-binding</keyword>
<accession>A0A3B0MJD3</accession>
<dbReference type="VEuPathDB" id="PiroplasmaDB:TA06135"/>
<dbReference type="AlphaFoldDB" id="A0A3B0MJD3"/>
<evidence type="ECO:0000313" key="6">
    <source>
        <dbReference type="EMBL" id="SVP90157.1"/>
    </source>
</evidence>
<dbReference type="SUPFAM" id="SSF54791">
    <property type="entry name" value="Eukaryotic type KH-domain (KH-domain type I)"/>
    <property type="match status" value="1"/>
</dbReference>
<feature type="coiled-coil region" evidence="2">
    <location>
        <begin position="78"/>
        <end position="135"/>
    </location>
</feature>
<organism evidence="6">
    <name type="scientific">Theileria annulata</name>
    <dbReference type="NCBI Taxonomy" id="5874"/>
    <lineage>
        <taxon>Eukaryota</taxon>
        <taxon>Sar</taxon>
        <taxon>Alveolata</taxon>
        <taxon>Apicomplexa</taxon>
        <taxon>Aconoidasida</taxon>
        <taxon>Piroplasmida</taxon>
        <taxon>Theileriidae</taxon>
        <taxon>Theileria</taxon>
    </lineage>
</organism>
<dbReference type="EMBL" id="UIVT01000001">
    <property type="protein sequence ID" value="SVP89015.1"/>
    <property type="molecule type" value="Genomic_DNA"/>
</dbReference>
<evidence type="ECO:0000256" key="1">
    <source>
        <dbReference type="PROSITE-ProRule" id="PRU00117"/>
    </source>
</evidence>
<name>A0A3B0MJD3_THEAN</name>
<feature type="domain" description="K Homology" evidence="4">
    <location>
        <begin position="694"/>
        <end position="719"/>
    </location>
</feature>
<proteinExistence type="predicted"/>
<sequence>MTSESNEDTRNGDLNNRQKDDDGFQKVLTPFEKRVLKKKNPDLKQVSLADCNTLQNSIITRLKKRGLDLTNDPDHTTLESSSLELEEVQEIIADLDEAINGVLYQAEKPDQNLSLTELENKIKVAKNTLSQMKTKKKGTFSKEELDNATKETDVYVTYLQNQITLTKEYQKLKNAQVSLLKLKTFLKDYINLKTRIRNSSTKIEKNKVTTPTSEPKVLGTTKRSIEYVYDFIKEMKERNGRSLDVNDLTSRDFKVEDGTKFQPPYNYLQKLKQKFEVFIDKTGTKPLILSIYGCKADVDRCMDFLSSLDLSRQNKVPMSFTKYRLLLEAEDKYNVLLNYNSRTMELIGKSSDVKAFLEYMESITKENREKEKQLNNDTVKTNDVTYVTGDNDKLYDYYVLRALSGKFRPNVRELETEFGVGIKFDLTPRNGLAKVSFVPLLNNAVDGCIKTFTNYVDQYGYKELGKLSNEEISFLSDNDVQKKRYRSQYTTLVKVADKFYVVGLKKYLNFGFNRAQNLLESRQQPPYKFKLTNAQYHQVNPHLNSLQDQKGVYITTMGHSNSKEREKEFNDLDDHKNGSEKDITLLVYGNAVQQKECVAALNEMIKYFVTIDLPLSGVEYNLLLEEKNRLNEYENKYKLKLTLTKNTLTLSGPKIQVEAVLEDLKTLFSKVVYFTLDDPSMPEIINQGMVYSVMAVPQKFIGKIIGKGGSTLKNILLQTSLNNLIVTKSSHFNHESSNSIENLHLNHENPNSNHAKLLPNNIRDHKEKKTKAKQKDKEVDVLFMIGSGLSVHTTVSLIKHVLDSDEDVVFTKPDSRNLYDEYTSKHSFMRRTISNYSSSTSSSTNYKTDVKLDINDMDNFPSLY</sequence>
<dbReference type="PROSITE" id="PS50084">
    <property type="entry name" value="KH_TYPE_1"/>
    <property type="match status" value="1"/>
</dbReference>